<feature type="transmembrane region" description="Helical" evidence="2">
    <location>
        <begin position="334"/>
        <end position="355"/>
    </location>
</feature>
<keyword evidence="5" id="KW-1185">Reference proteome</keyword>
<sequence length="650" mass="69358">MRHVRAVLALLGSAVSGTAATSQARGPDTRSLTPAHSDLAISDTTISFHLDDASPLFRFHGAWAPEWSDKLGRQVHTIRGVEHASVQLAVEGTGVVLYGARDPPLPTTSAIGPSSALSVRDGMGRLLPPRGGGDGVLADVRNSSFDSVEARIEREPTAAAYCISGATVFTDITDNAGAGNRVHMTRVPFAERGTVNKGFEWSGNWALGNGIDDDNMEIVGLNGATVHVPVPAGHSFVVVRGAVGPTRGELVVEWEPPVEDERVDVGAKWPSVTTLYLRRLDPRTPHSLSLRANGTVGLHSVTLYSVPSTPRAIALAAETSAAPPNDSDQADAIFVSRILGGAVGGVALLTLIAVLRTWWTRKKRQETEDAEARAAYAAYLGSRRNYDTYHWAGGDGVASSSTPTDSRAHGKVVHYGAQPGVSGAATSTTPDDRYGPQATHTTPARAPARPMPHRSITSPQPLRPGRSGLYRSSSPHAPGVSILLDPMHPITPTASPGEMYPAGTPPRRERDTSSPGFPGVLDLSEAAHRPSRRVSFTSGDRLRPPRLAMQSVEETLEDYSPHSPVRRSSLSRFLDEPISRRLTHVGEPLARRISRATDQSEQDVWDDIGIAPPVSTAAVLEGRRTSRSSTDRAISVSEGRARESLDSQRS</sequence>
<keyword evidence="2" id="KW-0472">Membrane</keyword>
<evidence type="ECO:0000256" key="2">
    <source>
        <dbReference type="SAM" id="Phobius"/>
    </source>
</evidence>
<evidence type="ECO:0000313" key="4">
    <source>
        <dbReference type="EMBL" id="GMK57430.1"/>
    </source>
</evidence>
<dbReference type="EMBL" id="BTCM01000004">
    <property type="protein sequence ID" value="GMK57430.1"/>
    <property type="molecule type" value="Genomic_DNA"/>
</dbReference>
<evidence type="ECO:0008006" key="6">
    <source>
        <dbReference type="Google" id="ProtNLM"/>
    </source>
</evidence>
<evidence type="ECO:0000313" key="5">
    <source>
        <dbReference type="Proteomes" id="UP001222932"/>
    </source>
</evidence>
<organism evidence="4 5">
    <name type="scientific">Cutaneotrichosporon spelunceum</name>
    <dbReference type="NCBI Taxonomy" id="1672016"/>
    <lineage>
        <taxon>Eukaryota</taxon>
        <taxon>Fungi</taxon>
        <taxon>Dikarya</taxon>
        <taxon>Basidiomycota</taxon>
        <taxon>Agaricomycotina</taxon>
        <taxon>Tremellomycetes</taxon>
        <taxon>Trichosporonales</taxon>
        <taxon>Trichosporonaceae</taxon>
        <taxon>Cutaneotrichosporon</taxon>
    </lineage>
</organism>
<reference evidence="4" key="1">
    <citation type="journal article" date="2023" name="BMC Genomics">
        <title>Chromosome-level genome assemblies of Cutaneotrichosporon spp. (Trichosporonales, Basidiomycota) reveal imbalanced evolution between nucleotide sequences and chromosome synteny.</title>
        <authorList>
            <person name="Kobayashi Y."/>
            <person name="Kayamori A."/>
            <person name="Aoki K."/>
            <person name="Shiwa Y."/>
            <person name="Matsutani M."/>
            <person name="Fujita N."/>
            <person name="Sugita T."/>
            <person name="Iwasaki W."/>
            <person name="Tanaka N."/>
            <person name="Takashima M."/>
        </authorList>
    </citation>
    <scope>NUCLEOTIDE SEQUENCE</scope>
    <source>
        <strain evidence="4">HIS016</strain>
    </source>
</reference>
<protein>
    <recommendedName>
        <fullName evidence="6">Transmembrane protein</fullName>
    </recommendedName>
</protein>
<proteinExistence type="predicted"/>
<dbReference type="Proteomes" id="UP001222932">
    <property type="component" value="Unassembled WGS sequence"/>
</dbReference>
<evidence type="ECO:0000256" key="3">
    <source>
        <dbReference type="SAM" id="SignalP"/>
    </source>
</evidence>
<feature type="region of interest" description="Disordered" evidence="1">
    <location>
        <begin position="619"/>
        <end position="650"/>
    </location>
</feature>
<feature type="signal peptide" evidence="3">
    <location>
        <begin position="1"/>
        <end position="20"/>
    </location>
</feature>
<dbReference type="AlphaFoldDB" id="A0AAD3TVU3"/>
<reference evidence="4" key="2">
    <citation type="submission" date="2023-06" db="EMBL/GenBank/DDBJ databases">
        <authorList>
            <person name="Kobayashi Y."/>
            <person name="Kayamori A."/>
            <person name="Aoki K."/>
            <person name="Shiwa Y."/>
            <person name="Fujita N."/>
            <person name="Sugita T."/>
            <person name="Iwasaki W."/>
            <person name="Tanaka N."/>
            <person name="Takashima M."/>
        </authorList>
    </citation>
    <scope>NUCLEOTIDE SEQUENCE</scope>
    <source>
        <strain evidence="4">HIS016</strain>
    </source>
</reference>
<feature type="region of interest" description="Disordered" evidence="1">
    <location>
        <begin position="416"/>
        <end position="541"/>
    </location>
</feature>
<name>A0AAD3TVU3_9TREE</name>
<comment type="caution">
    <text evidence="4">The sequence shown here is derived from an EMBL/GenBank/DDBJ whole genome shotgun (WGS) entry which is preliminary data.</text>
</comment>
<feature type="compositionally biased region" description="Basic and acidic residues" evidence="1">
    <location>
        <begin position="639"/>
        <end position="650"/>
    </location>
</feature>
<keyword evidence="2" id="KW-1133">Transmembrane helix</keyword>
<accession>A0AAD3TVU3</accession>
<keyword evidence="3" id="KW-0732">Signal</keyword>
<gene>
    <name evidence="4" type="ORF">CspeluHIS016_0402640</name>
</gene>
<evidence type="ECO:0000256" key="1">
    <source>
        <dbReference type="SAM" id="MobiDB-lite"/>
    </source>
</evidence>
<keyword evidence="2" id="KW-0812">Transmembrane</keyword>
<feature type="chain" id="PRO_5041977871" description="Transmembrane protein" evidence="3">
    <location>
        <begin position="21"/>
        <end position="650"/>
    </location>
</feature>
<feature type="compositionally biased region" description="Low complexity" evidence="1">
    <location>
        <begin position="438"/>
        <end position="448"/>
    </location>
</feature>